<dbReference type="RefSeq" id="WP_255176751.1">
    <property type="nucleotide sequence ID" value="NZ_CP101462.1"/>
</dbReference>
<dbReference type="EMBL" id="CP101462">
    <property type="protein sequence ID" value="UTT42121.1"/>
    <property type="molecule type" value="Genomic_DNA"/>
</dbReference>
<proteinExistence type="predicted"/>
<accession>A0ABY5FKW4</accession>
<evidence type="ECO:0000313" key="2">
    <source>
        <dbReference type="Proteomes" id="UP001060325"/>
    </source>
</evidence>
<evidence type="ECO:0000313" key="1">
    <source>
        <dbReference type="EMBL" id="UTT42121.1"/>
    </source>
</evidence>
<reference evidence="1" key="1">
    <citation type="submission" date="2022-07" db="EMBL/GenBank/DDBJ databases">
        <title>Complete genome of CX2.</title>
        <authorList>
            <person name="Cao G."/>
        </authorList>
    </citation>
    <scope>NUCLEOTIDE SEQUENCE</scope>
    <source>
        <strain evidence="1">CX2</strain>
    </source>
</reference>
<gene>
    <name evidence="1" type="ORF">NMQ00_11210</name>
</gene>
<name>A0ABY5FKW4_9BACL</name>
<protein>
    <submittedName>
        <fullName evidence="1">Uncharacterized protein</fullName>
    </submittedName>
</protein>
<dbReference type="Proteomes" id="UP001060325">
    <property type="component" value="Chromosome"/>
</dbReference>
<sequence length="147" mass="17286">MLQKKFKVEQINEFTIEQANVFNNGKFVLFALFGLTYRIINGDVDINTLKMDTSLIEDDDFVYGSFISNYKGDDIEQKLKDLIKFFVDILEEEYSSQYDKNKVTSVSNFFKTDKKYIMDIIKVTVNKLSRTGNYNELIEYGEIFKRT</sequence>
<organism evidence="1 2">
    <name type="scientific">Exiguobacterium aurantiacum</name>
    <dbReference type="NCBI Taxonomy" id="33987"/>
    <lineage>
        <taxon>Bacteria</taxon>
        <taxon>Bacillati</taxon>
        <taxon>Bacillota</taxon>
        <taxon>Bacilli</taxon>
        <taxon>Bacillales</taxon>
        <taxon>Bacillales Family XII. Incertae Sedis</taxon>
        <taxon>Exiguobacterium</taxon>
    </lineage>
</organism>
<keyword evidence="2" id="KW-1185">Reference proteome</keyword>